<organism evidence="2 3">
    <name type="scientific">Mucor saturninus</name>
    <dbReference type="NCBI Taxonomy" id="64648"/>
    <lineage>
        <taxon>Eukaryota</taxon>
        <taxon>Fungi</taxon>
        <taxon>Fungi incertae sedis</taxon>
        <taxon>Mucoromycota</taxon>
        <taxon>Mucoromycotina</taxon>
        <taxon>Mucoromycetes</taxon>
        <taxon>Mucorales</taxon>
        <taxon>Mucorineae</taxon>
        <taxon>Mucoraceae</taxon>
        <taxon>Mucor</taxon>
    </lineage>
</organism>
<reference evidence="2" key="1">
    <citation type="submission" date="2020-12" db="EMBL/GenBank/DDBJ databases">
        <title>Metabolic potential, ecology and presence of endohyphal bacteria is reflected in genomic diversity of Mucoromycotina.</title>
        <authorList>
            <person name="Muszewska A."/>
            <person name="Okrasinska A."/>
            <person name="Steczkiewicz K."/>
            <person name="Drgas O."/>
            <person name="Orlowska M."/>
            <person name="Perlinska-Lenart U."/>
            <person name="Aleksandrzak-Piekarczyk T."/>
            <person name="Szatraj K."/>
            <person name="Zielenkiewicz U."/>
            <person name="Pilsyk S."/>
            <person name="Malc E."/>
            <person name="Mieczkowski P."/>
            <person name="Kruszewska J.S."/>
            <person name="Biernat P."/>
            <person name="Pawlowska J."/>
        </authorList>
    </citation>
    <scope>NUCLEOTIDE SEQUENCE</scope>
    <source>
        <strain evidence="2">WA0000017839</strain>
    </source>
</reference>
<sequence length="182" mass="21121">MALSSTVGVHVVRAVSDSARRLVLNAYGFVNHYSMSLKHHETPVNNISVIGAAIESSRSRILLDKPDILFKLAIAVKHAKLTMDDKKFSASIYNNYMVSRIRETKNERNWNLYNYSMMDVFNTISQISIENNEIPLFSNDEWIDTEINPSDEYARDATNKYKEPVDYDHEYRDKDQDDYNEQ</sequence>
<name>A0A8H7RJX8_9FUNG</name>
<feature type="region of interest" description="Disordered" evidence="1">
    <location>
        <begin position="149"/>
        <end position="182"/>
    </location>
</feature>
<feature type="compositionally biased region" description="Basic and acidic residues" evidence="1">
    <location>
        <begin position="152"/>
        <end position="182"/>
    </location>
</feature>
<evidence type="ECO:0000313" key="3">
    <source>
        <dbReference type="Proteomes" id="UP000603453"/>
    </source>
</evidence>
<evidence type="ECO:0000256" key="1">
    <source>
        <dbReference type="SAM" id="MobiDB-lite"/>
    </source>
</evidence>
<evidence type="ECO:0000313" key="2">
    <source>
        <dbReference type="EMBL" id="KAG2211003.1"/>
    </source>
</evidence>
<dbReference type="AlphaFoldDB" id="A0A8H7RJX8"/>
<accession>A0A8H7RJX8</accession>
<protein>
    <submittedName>
        <fullName evidence="2">Uncharacterized protein</fullName>
    </submittedName>
</protein>
<dbReference type="Proteomes" id="UP000603453">
    <property type="component" value="Unassembled WGS sequence"/>
</dbReference>
<keyword evidence="3" id="KW-1185">Reference proteome</keyword>
<gene>
    <name evidence="2" type="ORF">INT47_000163</name>
</gene>
<proteinExistence type="predicted"/>
<dbReference type="EMBL" id="JAEPRD010000010">
    <property type="protein sequence ID" value="KAG2211003.1"/>
    <property type="molecule type" value="Genomic_DNA"/>
</dbReference>
<comment type="caution">
    <text evidence="2">The sequence shown here is derived from an EMBL/GenBank/DDBJ whole genome shotgun (WGS) entry which is preliminary data.</text>
</comment>